<protein>
    <submittedName>
        <fullName evidence="1">Uncharacterized protein</fullName>
    </submittedName>
</protein>
<accession>A0ABP6RPJ7</accession>
<gene>
    <name evidence="1" type="ORF">GCM10020366_14510</name>
</gene>
<evidence type="ECO:0000313" key="1">
    <source>
        <dbReference type="EMBL" id="GAA3355232.1"/>
    </source>
</evidence>
<comment type="caution">
    <text evidence="1">The sequence shown here is derived from an EMBL/GenBank/DDBJ whole genome shotgun (WGS) entry which is preliminary data.</text>
</comment>
<reference evidence="2" key="1">
    <citation type="journal article" date="2019" name="Int. J. Syst. Evol. Microbiol.">
        <title>The Global Catalogue of Microorganisms (GCM) 10K type strain sequencing project: providing services to taxonomists for standard genome sequencing and annotation.</title>
        <authorList>
            <consortium name="The Broad Institute Genomics Platform"/>
            <consortium name="The Broad Institute Genome Sequencing Center for Infectious Disease"/>
            <person name="Wu L."/>
            <person name="Ma J."/>
        </authorList>
    </citation>
    <scope>NUCLEOTIDE SEQUENCE [LARGE SCALE GENOMIC DNA]</scope>
    <source>
        <strain evidence="2">JCM 9687</strain>
    </source>
</reference>
<dbReference type="EMBL" id="BAAAYK010000038">
    <property type="protein sequence ID" value="GAA3355232.1"/>
    <property type="molecule type" value="Genomic_DNA"/>
</dbReference>
<dbReference type="RefSeq" id="WP_344925122.1">
    <property type="nucleotide sequence ID" value="NZ_BAAAYK010000038.1"/>
</dbReference>
<dbReference type="Proteomes" id="UP001500483">
    <property type="component" value="Unassembled WGS sequence"/>
</dbReference>
<sequence>MVSGRRTRLIAVATAVLAIGLPSISAGVPDEVRLKHERAWVDPGPLEFGAEPHAAVRAAAADAAAGADCAVDVDTAARLVLAPTWPEVAASGGAPAPMTLSRYDDGTALADPGRSSPGIFFSPGVGAWQLDSAGLGADATAAAAIDTGTAARTVAPHVVRKYCAELGDDSSPAAARAAAWSSWYACDEGACEDVYQRLLAAGVVEDTTVGMHGGAAPRRCRYAGAVHDCAFVDPAAAQGDEAWRVPGYGPAPVPDPFYVFTRGGHEVRYWLAADTGARGDVSASRALGSDARESLRWSAGAGLCDLTASRGAC</sequence>
<evidence type="ECO:0000313" key="2">
    <source>
        <dbReference type="Proteomes" id="UP001500483"/>
    </source>
</evidence>
<keyword evidence="2" id="KW-1185">Reference proteome</keyword>
<name>A0ABP6RPJ7_9PSEU</name>
<proteinExistence type="predicted"/>
<organism evidence="1 2">
    <name type="scientific">Saccharopolyspora gregorii</name>
    <dbReference type="NCBI Taxonomy" id="33914"/>
    <lineage>
        <taxon>Bacteria</taxon>
        <taxon>Bacillati</taxon>
        <taxon>Actinomycetota</taxon>
        <taxon>Actinomycetes</taxon>
        <taxon>Pseudonocardiales</taxon>
        <taxon>Pseudonocardiaceae</taxon>
        <taxon>Saccharopolyspora</taxon>
    </lineage>
</organism>